<evidence type="ECO:0000313" key="3">
    <source>
        <dbReference type="Proteomes" id="UP000298652"/>
    </source>
</evidence>
<reference evidence="2" key="1">
    <citation type="submission" date="2019-03" db="EMBL/GenBank/DDBJ databases">
        <title>WGS assembly of Setaria viridis.</title>
        <authorList>
            <person name="Huang P."/>
            <person name="Jenkins J."/>
            <person name="Grimwood J."/>
            <person name="Barry K."/>
            <person name="Healey A."/>
            <person name="Mamidi S."/>
            <person name="Sreedasyam A."/>
            <person name="Shu S."/>
            <person name="Feldman M."/>
            <person name="Wu J."/>
            <person name="Yu Y."/>
            <person name="Chen C."/>
            <person name="Johnson J."/>
            <person name="Rokhsar D."/>
            <person name="Baxter I."/>
            <person name="Schmutz J."/>
            <person name="Brutnell T."/>
            <person name="Kellogg E."/>
        </authorList>
    </citation>
    <scope>NUCLEOTIDE SEQUENCE [LARGE SCALE GENOMIC DNA]</scope>
</reference>
<dbReference type="Gramene" id="TKW26602">
    <property type="protein sequence ID" value="TKW26602"/>
    <property type="gene ID" value="SEVIR_3G186200v2"/>
</dbReference>
<sequence>MHGRISTAETARPLRSDGGGNSPGDRSRKTRVRRRAGHVTRHVISRPQLRLRRAGPPSLPAPGAGWLAGVNQPKPRGILERCRSPALLLLVSLLRHNTGLIRAAVFERWV</sequence>
<dbReference type="Proteomes" id="UP000298652">
    <property type="component" value="Chromosome 3"/>
</dbReference>
<dbReference type="AlphaFoldDB" id="A0A4U6VD33"/>
<evidence type="ECO:0000313" key="2">
    <source>
        <dbReference type="EMBL" id="TKW26602.1"/>
    </source>
</evidence>
<proteinExistence type="predicted"/>
<keyword evidence="3" id="KW-1185">Reference proteome</keyword>
<feature type="compositionally biased region" description="Basic residues" evidence="1">
    <location>
        <begin position="28"/>
        <end position="53"/>
    </location>
</feature>
<accession>A0A4U6VD33</accession>
<protein>
    <submittedName>
        <fullName evidence="2">Uncharacterized protein</fullName>
    </submittedName>
</protein>
<name>A0A4U6VD33_SETVI</name>
<dbReference type="EMBL" id="CM016554">
    <property type="protein sequence ID" value="TKW26602.1"/>
    <property type="molecule type" value="Genomic_DNA"/>
</dbReference>
<feature type="region of interest" description="Disordered" evidence="1">
    <location>
        <begin position="1"/>
        <end position="70"/>
    </location>
</feature>
<evidence type="ECO:0000256" key="1">
    <source>
        <dbReference type="SAM" id="MobiDB-lite"/>
    </source>
</evidence>
<gene>
    <name evidence="2" type="ORF">SEVIR_3G186200v2</name>
</gene>
<organism evidence="2 3">
    <name type="scientific">Setaria viridis</name>
    <name type="common">Green bristlegrass</name>
    <name type="synonym">Setaria italica subsp. viridis</name>
    <dbReference type="NCBI Taxonomy" id="4556"/>
    <lineage>
        <taxon>Eukaryota</taxon>
        <taxon>Viridiplantae</taxon>
        <taxon>Streptophyta</taxon>
        <taxon>Embryophyta</taxon>
        <taxon>Tracheophyta</taxon>
        <taxon>Spermatophyta</taxon>
        <taxon>Magnoliopsida</taxon>
        <taxon>Liliopsida</taxon>
        <taxon>Poales</taxon>
        <taxon>Poaceae</taxon>
        <taxon>PACMAD clade</taxon>
        <taxon>Panicoideae</taxon>
        <taxon>Panicodae</taxon>
        <taxon>Paniceae</taxon>
        <taxon>Cenchrinae</taxon>
        <taxon>Setaria</taxon>
    </lineage>
</organism>